<feature type="compositionally biased region" description="Basic and acidic residues" evidence="7">
    <location>
        <begin position="1117"/>
        <end position="1134"/>
    </location>
</feature>
<feature type="region of interest" description="Disordered" evidence="7">
    <location>
        <begin position="413"/>
        <end position="487"/>
    </location>
</feature>
<feature type="compositionally biased region" description="Basic and acidic residues" evidence="7">
    <location>
        <begin position="841"/>
        <end position="856"/>
    </location>
</feature>
<evidence type="ECO:0000256" key="2">
    <source>
        <dbReference type="ARBA" id="ARBA00022475"/>
    </source>
</evidence>
<dbReference type="PANTHER" id="PTHR10663:SF334">
    <property type="entry name" value="PH AND SEC7 DOMAIN-CONTAINING PROTEIN 1"/>
    <property type="match status" value="1"/>
</dbReference>
<dbReference type="GO" id="GO:0032587">
    <property type="term" value="C:ruffle membrane"/>
    <property type="evidence" value="ECO:0007669"/>
    <property type="project" value="UniProtKB-SubCell"/>
</dbReference>
<feature type="compositionally biased region" description="Polar residues" evidence="7">
    <location>
        <begin position="917"/>
        <end position="930"/>
    </location>
</feature>
<keyword evidence="5" id="KW-0472">Membrane</keyword>
<feature type="compositionally biased region" description="Polar residues" evidence="7">
    <location>
        <begin position="75"/>
        <end position="87"/>
    </location>
</feature>
<dbReference type="GO" id="GO:0005085">
    <property type="term" value="F:guanyl-nucleotide exchange factor activity"/>
    <property type="evidence" value="ECO:0007669"/>
    <property type="project" value="InterPro"/>
</dbReference>
<feature type="domain" description="PH" evidence="8">
    <location>
        <begin position="1454"/>
        <end position="1567"/>
    </location>
</feature>
<dbReference type="PANTHER" id="PTHR10663">
    <property type="entry name" value="GUANYL-NUCLEOTIDE EXCHANGE FACTOR"/>
    <property type="match status" value="1"/>
</dbReference>
<feature type="compositionally biased region" description="Polar residues" evidence="7">
    <location>
        <begin position="1684"/>
        <end position="1693"/>
    </location>
</feature>
<dbReference type="GeneID" id="102208723"/>
<sequence length="1753" mass="193300">MSQAGKVLHLYVEVRSVAEEEGKVPGRGDDGSSHLMLQCPDVLPHSQRSSAYSSRNPSPDLSPIQHHMGGENHSLPLSKTSSRQSVNFRSNAQLQEDALHDRFGQLLEVLTPGMTVPRHHGSLGHIGSSDMDPHQRRVFISPSSTSSGRLTVPSTPVSGRRYCEVPGVEGNEGRKSVVSFSYIEKANVHNTAARRNSLSHNEQDSPFKEMGSRKVLPAHLRKRLSDPMSYNGYLSQSHTCPAQSPAPRGSPYLQRANLDSVARGATYRALEEFGSPELKRRFGGHRFENSSPSLPRHYQPSRCQSWGGSPDLPRSTLTLPCKTQLMELDRTLSRSPVNGLPRSPASNHLCAHTSCWSYSADPAAKLHSNGPTPSKPRPWMGDESPRHSSKFHPPLPAGRPTDIQHEVQTNVLPASTSCTPGTSHHSARNANTTNTSQKATDGIDSSSSNKLNLTSRSPYRLSRCSRASDAASDVSGRRSASPSSNLDVASKLALEASRLSSIFAERRTPTPPESFRPESPKTARKESQPYSALYGRSSPELLQVDPWNHSRKTDKEVPHTKPGRISPVSSQKGLSSPASPAMPARLYRAAASQSPELDPRQKRSASPSKDMSSLHRYQPPQYTGDHRSPGVERRQYDHLSERSPRDSPEITRKPVSRPTVEALPVSWTSRQQEWMEDRSELKENYRQAPPRVYVSHKDESREKDGGDKGVKTSGQEQQRLGVGVTKDQTEDVQDHSGGAGPSSHSSSGVTGSLRDSLSPETSSQSSHDTADGGSGMQSDVGSATALSSRSQKIAQAKWEFLFGSQKSRCSKDAPSTTPPTSSSPSPTPPSSLHLKPANQRRGRETEGQKLSHHEVQQIEVELVTADPRGSSPKTGIIRRTLKYSETDLDAVPLRCYRETDLDEVMRAEAAEEADSAFGSNRSVLGNSNFNPADPSPKSRPGGRKEVDGEEEEDEEDEEEGGVVSWASVRMQGDRQRQKAMKEEEEVLSLLLKGSPESSDSHGGLKSPISIGSPRRPSDSNLDSFSRHFESIMESHRAKGTSYSSLDSVDLLTSGSTSVFTFDLPTLTPEIQSQICESAKQIIELSFAPLARPDPSAASETSRSELALCASGAGLRGGSKDDGSPPVRSKSERESWRRSILKDGFRKASSTPALHSSISWWIKPVSAQMGGAPGVQIGPDEKWKWTFSTTRIWACILMLSSISTWYGNRESARHRRERPVNRPPELLYLQADVAERLALGGSDDTLANGMKPDLEAAKRLAKRLYNLEGFRKSDVARQLSKNNEFSQMVAEEYLTNFDFTGLTIDQALRMFLRQFALMGETQERERVLAHFSRRYRQCNSESLTSEDSVHTLTCAIMLLNTDLHGNNVGKRMSCSQFISNLEGLNNGKDFPKDLLKTLYSSIKNERLQWTIDEEELRKSMSELADIRTDSASHTMKRLGSSGNPLVGVAHQADGELYKSGFLVRKVHADPDGKRTPRGKRGWKSFYAMLKGMVLYLQKDEYRAEKELTEEDVKNAVSIHHSLAMRAADYSKRPNVFYLRTADWRVFLFQAPNAEQMQSWITRINVVAAMFSAPPFPAAIGSQKKFSRPLLPGSNTKLSQEEQVKSHENRFRAVSSELSDLTAATPDRKVKGRELEEQKLRQEYLEFEKTRYGTYAMLLRAKLASGDEDLSAFEARLFDDGGLQRAHSSPSLPQDTTNKEKTRSSKTSKSLKVTSSSTSKAGGSSSREASKKKNGGGSGQRAELEKQSSKQEEAP</sequence>
<feature type="region of interest" description="Disordered" evidence="7">
    <location>
        <begin position="911"/>
        <end position="981"/>
    </location>
</feature>
<keyword evidence="4" id="KW-0175">Coiled coil</keyword>
<dbReference type="Gene3D" id="2.30.29.30">
    <property type="entry name" value="Pleckstrin-homology domain (PH domain)/Phosphotyrosine-binding domain (PTB)"/>
    <property type="match status" value="1"/>
</dbReference>
<feature type="compositionally biased region" description="Low complexity" evidence="7">
    <location>
        <begin position="1703"/>
        <end position="1724"/>
    </location>
</feature>
<feature type="region of interest" description="Disordered" evidence="7">
    <location>
        <begin position="1111"/>
        <end position="1134"/>
    </location>
</feature>
<feature type="compositionally biased region" description="Basic and acidic residues" evidence="7">
    <location>
        <begin position="515"/>
        <end position="527"/>
    </location>
</feature>
<dbReference type="FunFam" id="2.30.29.30:FF:000054">
    <property type="entry name" value="PH and SEC7 domain-containing protein 3"/>
    <property type="match status" value="1"/>
</dbReference>
<dbReference type="PROSITE" id="PS50190">
    <property type="entry name" value="SEC7"/>
    <property type="match status" value="1"/>
</dbReference>
<keyword evidence="2" id="KW-1003">Cell membrane</keyword>
<evidence type="ECO:0000259" key="8">
    <source>
        <dbReference type="PROSITE" id="PS50003"/>
    </source>
</evidence>
<feature type="region of interest" description="Disordered" evidence="7">
    <location>
        <begin position="364"/>
        <end position="401"/>
    </location>
</feature>
<dbReference type="GO" id="GO:0032012">
    <property type="term" value="P:regulation of ARF protein signal transduction"/>
    <property type="evidence" value="ECO:0007669"/>
    <property type="project" value="InterPro"/>
</dbReference>
<dbReference type="CDD" id="cd00171">
    <property type="entry name" value="Sec7"/>
    <property type="match status" value="1"/>
</dbReference>
<dbReference type="FunFam" id="1.10.1000.11:FF:000004">
    <property type="entry name" value="PH and SEC7 domain-containing protein 2"/>
    <property type="match status" value="1"/>
</dbReference>
<dbReference type="PROSITE" id="PS50003">
    <property type="entry name" value="PH_DOMAIN"/>
    <property type="match status" value="1"/>
</dbReference>
<evidence type="ECO:0000313" key="10">
    <source>
        <dbReference type="Proteomes" id="UP000695023"/>
    </source>
</evidence>
<dbReference type="SUPFAM" id="SSF48425">
    <property type="entry name" value="Sec7 domain"/>
    <property type="match status" value="1"/>
</dbReference>
<feature type="region of interest" description="Disordered" evidence="7">
    <location>
        <begin position="993"/>
        <end position="1022"/>
    </location>
</feature>
<dbReference type="SMART" id="SM00222">
    <property type="entry name" value="Sec7"/>
    <property type="match status" value="1"/>
</dbReference>
<feature type="compositionally biased region" description="Basic and acidic residues" evidence="7">
    <location>
        <begin position="673"/>
        <end position="685"/>
    </location>
</feature>
<feature type="compositionally biased region" description="Basic and acidic residues" evidence="7">
    <location>
        <begin position="695"/>
        <end position="710"/>
    </location>
</feature>
<evidence type="ECO:0000256" key="1">
    <source>
        <dbReference type="ARBA" id="ARBA00004632"/>
    </source>
</evidence>
<name>A0A9Y3RPT3_9CICH</name>
<evidence type="ECO:0000256" key="4">
    <source>
        <dbReference type="ARBA" id="ARBA00023054"/>
    </source>
</evidence>
<feature type="compositionally biased region" description="Polar residues" evidence="7">
    <location>
        <begin position="567"/>
        <end position="578"/>
    </location>
</feature>
<feature type="compositionally biased region" description="Polar residues" evidence="7">
    <location>
        <begin position="46"/>
        <end position="59"/>
    </location>
</feature>
<feature type="compositionally biased region" description="Low complexity" evidence="7">
    <location>
        <begin position="462"/>
        <end position="481"/>
    </location>
</feature>
<keyword evidence="10" id="KW-1185">Reference proteome</keyword>
<feature type="compositionally biased region" description="Polar residues" evidence="7">
    <location>
        <begin position="413"/>
        <end position="457"/>
    </location>
</feature>
<feature type="compositionally biased region" description="Low complexity" evidence="7">
    <location>
        <begin position="741"/>
        <end position="752"/>
    </location>
</feature>
<feature type="compositionally biased region" description="Basic and acidic residues" evidence="7">
    <location>
        <begin position="201"/>
        <end position="212"/>
    </location>
</feature>
<feature type="compositionally biased region" description="Low complexity" evidence="7">
    <location>
        <begin position="814"/>
        <end position="824"/>
    </location>
</feature>
<evidence type="ECO:0000259" key="9">
    <source>
        <dbReference type="PROSITE" id="PS50190"/>
    </source>
</evidence>
<feature type="region of interest" description="Disordered" evidence="7">
    <location>
        <begin position="804"/>
        <end position="883"/>
    </location>
</feature>
<evidence type="ECO:0000256" key="3">
    <source>
        <dbReference type="ARBA" id="ARBA00022553"/>
    </source>
</evidence>
<feature type="region of interest" description="Disordered" evidence="7">
    <location>
        <begin position="281"/>
        <end position="317"/>
    </location>
</feature>
<dbReference type="SUPFAM" id="SSF50729">
    <property type="entry name" value="PH domain-like"/>
    <property type="match status" value="1"/>
</dbReference>
<keyword evidence="3" id="KW-0597">Phosphoprotein</keyword>
<reference evidence="11" key="1">
    <citation type="submission" date="2025-08" db="UniProtKB">
        <authorList>
            <consortium name="RefSeq"/>
        </authorList>
    </citation>
    <scope>IDENTIFICATION</scope>
</reference>
<dbReference type="Pfam" id="PF15410">
    <property type="entry name" value="PH_9"/>
    <property type="match status" value="1"/>
</dbReference>
<feature type="compositionally biased region" description="Polar residues" evidence="7">
    <location>
        <begin position="753"/>
        <end position="767"/>
    </location>
</feature>
<dbReference type="InterPro" id="IPR001849">
    <property type="entry name" value="PH_domain"/>
</dbReference>
<comment type="subcellular location">
    <subcellularLocation>
        <location evidence="1">Cell projection</location>
        <location evidence="1">Ruffle membrane</location>
    </subcellularLocation>
</comment>
<dbReference type="InterPro" id="IPR041681">
    <property type="entry name" value="PH_9"/>
</dbReference>
<dbReference type="InterPro" id="IPR035999">
    <property type="entry name" value="Sec7_dom_sf"/>
</dbReference>
<dbReference type="InterPro" id="IPR000904">
    <property type="entry name" value="Sec7_dom"/>
</dbReference>
<feature type="domain" description="SEC7" evidence="9">
    <location>
        <begin position="1227"/>
        <end position="1404"/>
    </location>
</feature>
<keyword evidence="6" id="KW-0966">Cell projection</keyword>
<feature type="compositionally biased region" description="Polar residues" evidence="7">
    <location>
        <begin position="776"/>
        <end position="790"/>
    </location>
</feature>
<feature type="region of interest" description="Disordered" evidence="7">
    <location>
        <begin position="1680"/>
        <end position="1753"/>
    </location>
</feature>
<dbReference type="CDD" id="cd13295">
    <property type="entry name" value="PH_EFA6"/>
    <property type="match status" value="1"/>
</dbReference>
<dbReference type="InterPro" id="IPR011993">
    <property type="entry name" value="PH-like_dom_sf"/>
</dbReference>
<proteinExistence type="predicted"/>
<feature type="region of interest" description="Disordered" evidence="7">
    <location>
        <begin position="45"/>
        <end position="87"/>
    </location>
</feature>
<feature type="region of interest" description="Disordered" evidence="7">
    <location>
        <begin position="503"/>
        <end position="790"/>
    </location>
</feature>
<evidence type="ECO:0000313" key="11">
    <source>
        <dbReference type="RefSeq" id="XP_005743596.1"/>
    </source>
</evidence>
<accession>A0A9Y3RPT3</accession>
<dbReference type="SMART" id="SM00233">
    <property type="entry name" value="PH"/>
    <property type="match status" value="1"/>
</dbReference>
<feature type="compositionally biased region" description="Basic and acidic residues" evidence="7">
    <location>
        <begin position="1740"/>
        <end position="1753"/>
    </location>
</feature>
<dbReference type="RefSeq" id="XP_005743596.1">
    <property type="nucleotide sequence ID" value="XM_005743539.1"/>
</dbReference>
<dbReference type="Pfam" id="PF01369">
    <property type="entry name" value="Sec7"/>
    <property type="match status" value="1"/>
</dbReference>
<feature type="compositionally biased region" description="Basic and acidic residues" evidence="7">
    <location>
        <begin position="971"/>
        <end position="981"/>
    </location>
</feature>
<feature type="compositionally biased region" description="Acidic residues" evidence="7">
    <location>
        <begin position="947"/>
        <end position="960"/>
    </location>
</feature>
<gene>
    <name evidence="11" type="primary">LOC102208723</name>
</gene>
<feature type="region of interest" description="Disordered" evidence="7">
    <location>
        <begin position="193"/>
        <end position="216"/>
    </location>
</feature>
<evidence type="ECO:0000256" key="5">
    <source>
        <dbReference type="ARBA" id="ARBA00023136"/>
    </source>
</evidence>
<dbReference type="InterPro" id="IPR023394">
    <property type="entry name" value="Sec7_C_sf"/>
</dbReference>
<evidence type="ECO:0000256" key="7">
    <source>
        <dbReference type="SAM" id="MobiDB-lite"/>
    </source>
</evidence>
<protein>
    <submittedName>
        <fullName evidence="11">Uncharacterized protein LOC102208723 isoform X1</fullName>
    </submittedName>
</protein>
<dbReference type="Proteomes" id="UP000695023">
    <property type="component" value="Unplaced"/>
</dbReference>
<dbReference type="Gene3D" id="1.10.1000.11">
    <property type="entry name" value="Arf Nucleotide-binding Site Opener,domain 2"/>
    <property type="match status" value="1"/>
</dbReference>
<evidence type="ECO:0000256" key="6">
    <source>
        <dbReference type="ARBA" id="ARBA00023273"/>
    </source>
</evidence>
<feature type="compositionally biased region" description="Basic and acidic residues" evidence="7">
    <location>
        <begin position="624"/>
        <end position="652"/>
    </location>
</feature>
<organism evidence="10 11">
    <name type="scientific">Pundamilia nyererei</name>
    <dbReference type="NCBI Taxonomy" id="303518"/>
    <lineage>
        <taxon>Eukaryota</taxon>
        <taxon>Metazoa</taxon>
        <taxon>Chordata</taxon>
        <taxon>Craniata</taxon>
        <taxon>Vertebrata</taxon>
        <taxon>Euteleostomi</taxon>
        <taxon>Actinopterygii</taxon>
        <taxon>Neopterygii</taxon>
        <taxon>Teleostei</taxon>
        <taxon>Neoteleostei</taxon>
        <taxon>Acanthomorphata</taxon>
        <taxon>Ovalentaria</taxon>
        <taxon>Cichlomorphae</taxon>
        <taxon>Cichliformes</taxon>
        <taxon>Cichlidae</taxon>
        <taxon>African cichlids</taxon>
        <taxon>Pseudocrenilabrinae</taxon>
        <taxon>Haplochromini</taxon>
        <taxon>Pundamilia</taxon>
    </lineage>
</organism>